<name>A0A1S8RF41_CLOBE</name>
<protein>
    <submittedName>
        <fullName evidence="1">Uncharacterized protein</fullName>
    </submittedName>
</protein>
<comment type="caution">
    <text evidence="1">The sequence shown here is derived from an EMBL/GenBank/DDBJ whole genome shotgun (WGS) entry which is preliminary data.</text>
</comment>
<dbReference type="AlphaFoldDB" id="A0A1S8RF41"/>
<dbReference type="RefSeq" id="WP_077841098.1">
    <property type="nucleotide sequence ID" value="NZ_JABTAE010000001.1"/>
</dbReference>
<dbReference type="Proteomes" id="UP000190973">
    <property type="component" value="Unassembled WGS sequence"/>
</dbReference>
<accession>A0A1S8RF41</accession>
<evidence type="ECO:0000313" key="1">
    <source>
        <dbReference type="EMBL" id="OOM51743.1"/>
    </source>
</evidence>
<evidence type="ECO:0000313" key="2">
    <source>
        <dbReference type="Proteomes" id="UP000190973"/>
    </source>
</evidence>
<reference evidence="1 2" key="1">
    <citation type="submission" date="2016-05" db="EMBL/GenBank/DDBJ databases">
        <title>Microbial solvent formation.</title>
        <authorList>
            <person name="Poehlein A."/>
            <person name="Montoya Solano J.D."/>
            <person name="Flitsch S."/>
            <person name="Krabben P."/>
            <person name="Duerre P."/>
            <person name="Daniel R."/>
        </authorList>
    </citation>
    <scope>NUCLEOTIDE SEQUENCE [LARGE SCALE GENOMIC DNA]</scope>
    <source>
        <strain evidence="1 2">DSM 53</strain>
    </source>
</reference>
<dbReference type="EMBL" id="LZZI01000229">
    <property type="protein sequence ID" value="OOM51743.1"/>
    <property type="molecule type" value="Genomic_DNA"/>
</dbReference>
<gene>
    <name evidence="1" type="ORF">CLBCK_49650</name>
</gene>
<organism evidence="1 2">
    <name type="scientific">Clostridium beijerinckii</name>
    <name type="common">Clostridium MP</name>
    <dbReference type="NCBI Taxonomy" id="1520"/>
    <lineage>
        <taxon>Bacteria</taxon>
        <taxon>Bacillati</taxon>
        <taxon>Bacillota</taxon>
        <taxon>Clostridia</taxon>
        <taxon>Eubacteriales</taxon>
        <taxon>Clostridiaceae</taxon>
        <taxon>Clostridium</taxon>
    </lineage>
</organism>
<proteinExistence type="predicted"/>
<sequence>MEIHVIDNAINSLEVGLEFYNKFLDNLDNLDISVSHFGNLKFAVISLHNAVELLTKGVLLDVNEFLVFKADIENDDSLCEMLQKQFLKKKRKANIAYHAVFSQNHYKTIEYGKSIILLHKIFKNEISKRDYEVLDLLAEYRNSLTHLGYASTYEWYKILVVLNKSLELIKGFYINSIIRSEEYFTDEIIQNIEKTLKKSKESIPDIWMASHEYILEDINNKLDLYFENNLVNINDIVQNREYDFYEKIKFSFKNKDNTINLVWDFIYSYLNESIIIVDDSKRIIGYISLEDWNLTFLYDENGIPNYLDKVGIFIPKEKLYFDENRIYDISNKSKNNLLYIKSGECIILINKYLKNRVK</sequence>